<dbReference type="Gene3D" id="3.30.110.40">
    <property type="entry name" value="TusA-like domain"/>
    <property type="match status" value="1"/>
</dbReference>
<organism evidence="2 3">
    <name type="scientific">Gluconacetobacter azotocaptans</name>
    <dbReference type="NCBI Taxonomy" id="142834"/>
    <lineage>
        <taxon>Bacteria</taxon>
        <taxon>Pseudomonadati</taxon>
        <taxon>Pseudomonadota</taxon>
        <taxon>Alphaproteobacteria</taxon>
        <taxon>Acetobacterales</taxon>
        <taxon>Acetobacteraceae</taxon>
        <taxon>Gluconacetobacter</taxon>
    </lineage>
</organism>
<feature type="domain" description="UPF0033" evidence="1">
    <location>
        <begin position="13"/>
        <end position="82"/>
    </location>
</feature>
<dbReference type="InterPro" id="IPR036868">
    <property type="entry name" value="TusA-like_sf"/>
</dbReference>
<dbReference type="EMBL" id="JABEQF010000012">
    <property type="protein sequence ID" value="MBB2191073.1"/>
    <property type="molecule type" value="Genomic_DNA"/>
</dbReference>
<evidence type="ECO:0000259" key="1">
    <source>
        <dbReference type="Pfam" id="PF01206"/>
    </source>
</evidence>
<dbReference type="InterPro" id="IPR001455">
    <property type="entry name" value="TusA-like"/>
</dbReference>
<name>A0A7W4JUC7_9PROT</name>
<reference evidence="2 3" key="1">
    <citation type="submission" date="2020-04" db="EMBL/GenBank/DDBJ databases">
        <title>Description of novel Gluconacetobacter.</title>
        <authorList>
            <person name="Sombolestani A."/>
        </authorList>
    </citation>
    <scope>NUCLEOTIDE SEQUENCE [LARGE SCALE GENOMIC DNA]</scope>
    <source>
        <strain evidence="2 3">LMG 21311</strain>
    </source>
</reference>
<sequence>MIDTEPGAVDIVTIDITGDVCPMTFVRTRLALDRLPSEGRLRVRLRGAVPLDNVTRSARQLGHSVTRLPDAGDDVHEILIVKAARDVAPRPG</sequence>
<evidence type="ECO:0000313" key="2">
    <source>
        <dbReference type="EMBL" id="MBB2191073.1"/>
    </source>
</evidence>
<protein>
    <submittedName>
        <fullName evidence="2">Sulfurtransferase TusA family protein</fullName>
    </submittedName>
</protein>
<dbReference type="Pfam" id="PF01206">
    <property type="entry name" value="TusA"/>
    <property type="match status" value="1"/>
</dbReference>
<dbReference type="SUPFAM" id="SSF64307">
    <property type="entry name" value="SirA-like"/>
    <property type="match status" value="1"/>
</dbReference>
<keyword evidence="2" id="KW-0808">Transferase</keyword>
<dbReference type="CDD" id="cd00291">
    <property type="entry name" value="SirA_YedF_YeeD"/>
    <property type="match status" value="1"/>
</dbReference>
<proteinExistence type="predicted"/>
<keyword evidence="3" id="KW-1185">Reference proteome</keyword>
<dbReference type="GO" id="GO:0016740">
    <property type="term" value="F:transferase activity"/>
    <property type="evidence" value="ECO:0007669"/>
    <property type="project" value="UniProtKB-KW"/>
</dbReference>
<dbReference type="Proteomes" id="UP000555756">
    <property type="component" value="Unassembled WGS sequence"/>
</dbReference>
<accession>A0A7W4JUC7</accession>
<dbReference type="RefSeq" id="WP_183120212.1">
    <property type="nucleotide sequence ID" value="NZ_JABEQF010000012.1"/>
</dbReference>
<evidence type="ECO:0000313" key="3">
    <source>
        <dbReference type="Proteomes" id="UP000555756"/>
    </source>
</evidence>
<comment type="caution">
    <text evidence="2">The sequence shown here is derived from an EMBL/GenBank/DDBJ whole genome shotgun (WGS) entry which is preliminary data.</text>
</comment>
<dbReference type="AlphaFoldDB" id="A0A7W4JUC7"/>
<gene>
    <name evidence="2" type="ORF">HLH34_14065</name>
</gene>